<organism evidence="2 3">
    <name type="scientific">Candidatus Cryptobacteroides gallistercoris</name>
    <dbReference type="NCBI Taxonomy" id="2840765"/>
    <lineage>
        <taxon>Bacteria</taxon>
        <taxon>Pseudomonadati</taxon>
        <taxon>Bacteroidota</taxon>
        <taxon>Bacteroidia</taxon>
        <taxon>Bacteroidales</taxon>
        <taxon>Candidatus Cryptobacteroides</taxon>
    </lineage>
</organism>
<proteinExistence type="predicted"/>
<dbReference type="Proteomes" id="UP000771749">
    <property type="component" value="Unassembled WGS sequence"/>
</dbReference>
<protein>
    <submittedName>
        <fullName evidence="2">Uncharacterized protein</fullName>
    </submittedName>
</protein>
<evidence type="ECO:0000256" key="1">
    <source>
        <dbReference type="SAM" id="Coils"/>
    </source>
</evidence>
<reference evidence="2" key="1">
    <citation type="submission" date="2020-10" db="EMBL/GenBank/DDBJ databases">
        <authorList>
            <person name="Gilroy R."/>
        </authorList>
    </citation>
    <scope>NUCLEOTIDE SEQUENCE</scope>
    <source>
        <strain evidence="2">F1-3629</strain>
    </source>
</reference>
<feature type="coiled-coil region" evidence="1">
    <location>
        <begin position="97"/>
        <end position="142"/>
    </location>
</feature>
<comment type="caution">
    <text evidence="2">The sequence shown here is derived from an EMBL/GenBank/DDBJ whole genome shotgun (WGS) entry which is preliminary data.</text>
</comment>
<gene>
    <name evidence="2" type="ORF">IAC07_00460</name>
</gene>
<dbReference type="EMBL" id="JADIMJ010000009">
    <property type="protein sequence ID" value="MBO8453177.1"/>
    <property type="molecule type" value="Genomic_DNA"/>
</dbReference>
<evidence type="ECO:0000313" key="3">
    <source>
        <dbReference type="Proteomes" id="UP000771749"/>
    </source>
</evidence>
<dbReference type="AlphaFoldDB" id="A0A940DL18"/>
<sequence>MGIGQKTRYLALEAKCAAFGKCIHPDGSFSSARKKFQKRLAGPKDIRENGRDTLIYSYYPNVPATDVEDLFFRLQAEHRAAQAELNGIKHGIEVEIRRDAEAKRNRWTAEHEKWQGEVALAREALNAAREKKREDLEKLKIVIPDSLRPIYEKLRQL</sequence>
<accession>A0A940DL18</accession>
<keyword evidence="1" id="KW-0175">Coiled coil</keyword>
<reference evidence="2" key="2">
    <citation type="journal article" date="2021" name="PeerJ">
        <title>Extensive microbial diversity within the chicken gut microbiome revealed by metagenomics and culture.</title>
        <authorList>
            <person name="Gilroy R."/>
            <person name="Ravi A."/>
            <person name="Getino M."/>
            <person name="Pursley I."/>
            <person name="Horton D.L."/>
            <person name="Alikhan N.F."/>
            <person name="Baker D."/>
            <person name="Gharbi K."/>
            <person name="Hall N."/>
            <person name="Watson M."/>
            <person name="Adriaenssens E.M."/>
            <person name="Foster-Nyarko E."/>
            <person name="Jarju S."/>
            <person name="Secka A."/>
            <person name="Antonio M."/>
            <person name="Oren A."/>
            <person name="Chaudhuri R.R."/>
            <person name="La Ragione R."/>
            <person name="Hildebrand F."/>
            <person name="Pallen M.J."/>
        </authorList>
    </citation>
    <scope>NUCLEOTIDE SEQUENCE</scope>
    <source>
        <strain evidence="2">F1-3629</strain>
    </source>
</reference>
<name>A0A940DL18_9BACT</name>
<evidence type="ECO:0000313" key="2">
    <source>
        <dbReference type="EMBL" id="MBO8453177.1"/>
    </source>
</evidence>